<dbReference type="FunFam" id="3.30.30.30:FF:000004">
    <property type="entry name" value="hypoxia up-regulated protein 1"/>
    <property type="match status" value="1"/>
</dbReference>
<keyword evidence="4" id="KW-0547">Nucleotide-binding</keyword>
<dbReference type="Pfam" id="PF00012">
    <property type="entry name" value="HSP70"/>
    <property type="match status" value="1"/>
</dbReference>
<reference evidence="9 10" key="2">
    <citation type="submission" date="2018-11" db="EMBL/GenBank/DDBJ databases">
        <authorList>
            <consortium name="Pathogen Informatics"/>
        </authorList>
    </citation>
    <scope>NUCLEOTIDE SEQUENCE [LARGE SCALE GENOMIC DNA]</scope>
    <source>
        <strain evidence="9 10">Egypt</strain>
    </source>
</reference>
<dbReference type="PROSITE" id="PS01036">
    <property type="entry name" value="HSP70_3"/>
    <property type="match status" value="1"/>
</dbReference>
<dbReference type="WBParaSite" id="ECPE_0000672001-mRNA-1">
    <property type="protein sequence ID" value="ECPE_0000672001-mRNA-1"/>
    <property type="gene ID" value="ECPE_0000672001"/>
</dbReference>
<dbReference type="SUPFAM" id="SSF53067">
    <property type="entry name" value="Actin-like ATPase domain"/>
    <property type="match status" value="2"/>
</dbReference>
<evidence type="ECO:0000313" key="11">
    <source>
        <dbReference type="WBParaSite" id="ECPE_0000672001-mRNA-1"/>
    </source>
</evidence>
<proteinExistence type="inferred from homology"/>
<evidence type="ECO:0000313" key="9">
    <source>
        <dbReference type="EMBL" id="VDP79116.1"/>
    </source>
</evidence>
<dbReference type="Gene3D" id="3.30.30.30">
    <property type="match status" value="1"/>
</dbReference>
<dbReference type="GO" id="GO:0140662">
    <property type="term" value="F:ATP-dependent protein folding chaperone"/>
    <property type="evidence" value="ECO:0007669"/>
    <property type="project" value="InterPro"/>
</dbReference>
<dbReference type="InterPro" id="IPR043129">
    <property type="entry name" value="ATPase_NBD"/>
</dbReference>
<gene>
    <name evidence="9" type="ORF">ECPE_LOCUS6707</name>
</gene>
<organism evidence="11">
    <name type="scientific">Echinostoma caproni</name>
    <dbReference type="NCBI Taxonomy" id="27848"/>
    <lineage>
        <taxon>Eukaryota</taxon>
        <taxon>Metazoa</taxon>
        <taxon>Spiralia</taxon>
        <taxon>Lophotrochozoa</taxon>
        <taxon>Platyhelminthes</taxon>
        <taxon>Trematoda</taxon>
        <taxon>Digenea</taxon>
        <taxon>Plagiorchiida</taxon>
        <taxon>Echinostomata</taxon>
        <taxon>Echinostomatoidea</taxon>
        <taxon>Echinostomatidae</taxon>
        <taxon>Echinostoma</taxon>
    </lineage>
</organism>
<dbReference type="GO" id="GO:0034663">
    <property type="term" value="C:endoplasmic reticulum chaperone complex"/>
    <property type="evidence" value="ECO:0007669"/>
    <property type="project" value="TreeGrafter"/>
</dbReference>
<dbReference type="PRINTS" id="PR00301">
    <property type="entry name" value="HEATSHOCK70"/>
</dbReference>
<reference evidence="11" key="1">
    <citation type="submission" date="2016-06" db="UniProtKB">
        <authorList>
            <consortium name="WormBaseParasite"/>
        </authorList>
    </citation>
    <scope>IDENTIFICATION</scope>
</reference>
<dbReference type="InterPro" id="IPR013126">
    <property type="entry name" value="Hsp_70_fam"/>
</dbReference>
<evidence type="ECO:0000256" key="5">
    <source>
        <dbReference type="ARBA" id="ARBA00022824"/>
    </source>
</evidence>
<sequence length="381" mass="42336">MAIDLGSDSMKIAVVLPKVPMEVALDGRAQRKTPVAVGFRDGERLFGADAINVASMRPAYVYQSISSIIGKHIDHPTVQLYRQRYPYHNLTYDELTGQLIFHHPEGMSFTVEELLAMLLEYARDIAESHSEATIKTCVLTVPSFYGLNERESLIRAVRIAGLELQQLINVNTAVALDFGISRRKSFNESSQFFMFFDVGYTSTTATVVSYHVGKHHQGGVSAQDPILTILGVGSAPNLGTSSLIYRIRDYFAESFSESTAIPLSIVRENARVMSRISREAVRVLNVLSANTEADAQIEQLLNEKDFRLHITREQMETLCKMEFDAFAKPFSDALTGSGVDLSVIQDIVLMGGGTRIPKVQEILMSLGKRYGSFASCYFMCF</sequence>
<dbReference type="Proteomes" id="UP000272942">
    <property type="component" value="Unassembled WGS sequence"/>
</dbReference>
<evidence type="ECO:0000256" key="1">
    <source>
        <dbReference type="ARBA" id="ARBA00004319"/>
    </source>
</evidence>
<evidence type="ECO:0000256" key="2">
    <source>
        <dbReference type="ARBA" id="ARBA00007381"/>
    </source>
</evidence>
<comment type="similarity">
    <text evidence="2">Belongs to the heat shock protein 70 family.</text>
</comment>
<name>A0A183AIC2_9TREM</name>
<evidence type="ECO:0000256" key="4">
    <source>
        <dbReference type="ARBA" id="ARBA00022741"/>
    </source>
</evidence>
<dbReference type="GO" id="GO:0030968">
    <property type="term" value="P:endoplasmic reticulum unfolded protein response"/>
    <property type="evidence" value="ECO:0007669"/>
    <property type="project" value="TreeGrafter"/>
</dbReference>
<evidence type="ECO:0000256" key="6">
    <source>
        <dbReference type="ARBA" id="ARBA00022840"/>
    </source>
</evidence>
<dbReference type="PANTHER" id="PTHR45639:SF3">
    <property type="entry name" value="HYPOXIA UP-REGULATED PROTEIN 1"/>
    <property type="match status" value="1"/>
</dbReference>
<dbReference type="OrthoDB" id="10262720at2759"/>
<keyword evidence="10" id="KW-1185">Reference proteome</keyword>
<dbReference type="Gene3D" id="3.90.640.10">
    <property type="entry name" value="Actin, Chain A, domain 4"/>
    <property type="match status" value="1"/>
</dbReference>
<dbReference type="EMBL" id="UZAN01043731">
    <property type="protein sequence ID" value="VDP79116.1"/>
    <property type="molecule type" value="Genomic_DNA"/>
</dbReference>
<keyword evidence="3" id="KW-0732">Signal</keyword>
<evidence type="ECO:0000256" key="8">
    <source>
        <dbReference type="ARBA" id="ARBA00040503"/>
    </source>
</evidence>
<keyword evidence="7" id="KW-0143">Chaperone</keyword>
<dbReference type="CDD" id="cd10230">
    <property type="entry name" value="ASKHA_NBD_HSP70_HYOU1"/>
    <property type="match status" value="1"/>
</dbReference>
<dbReference type="GO" id="GO:0005788">
    <property type="term" value="C:endoplasmic reticulum lumen"/>
    <property type="evidence" value="ECO:0007669"/>
    <property type="project" value="UniProtKB-SubCell"/>
</dbReference>
<dbReference type="Gene3D" id="3.30.420.40">
    <property type="match status" value="2"/>
</dbReference>
<keyword evidence="6" id="KW-0067">ATP-binding</keyword>
<dbReference type="InterPro" id="IPR018181">
    <property type="entry name" value="Heat_shock_70_CS"/>
</dbReference>
<dbReference type="GO" id="GO:0005524">
    <property type="term" value="F:ATP binding"/>
    <property type="evidence" value="ECO:0007669"/>
    <property type="project" value="UniProtKB-KW"/>
</dbReference>
<keyword evidence="5" id="KW-0256">Endoplasmic reticulum</keyword>
<dbReference type="AlphaFoldDB" id="A0A183AIC2"/>
<dbReference type="PANTHER" id="PTHR45639">
    <property type="entry name" value="HSC70CB, ISOFORM G-RELATED"/>
    <property type="match status" value="1"/>
</dbReference>
<evidence type="ECO:0000256" key="7">
    <source>
        <dbReference type="ARBA" id="ARBA00023186"/>
    </source>
</evidence>
<evidence type="ECO:0000256" key="3">
    <source>
        <dbReference type="ARBA" id="ARBA00022729"/>
    </source>
</evidence>
<evidence type="ECO:0000313" key="10">
    <source>
        <dbReference type="Proteomes" id="UP000272942"/>
    </source>
</evidence>
<protein>
    <recommendedName>
        <fullName evidence="8">Hypoxia up-regulated protein 1</fullName>
    </recommendedName>
</protein>
<accession>A0A183AIC2</accession>
<comment type="subcellular location">
    <subcellularLocation>
        <location evidence="1">Endoplasmic reticulum lumen</location>
    </subcellularLocation>
</comment>